<dbReference type="InterPro" id="IPR006076">
    <property type="entry name" value="FAD-dep_OxRdtase"/>
</dbReference>
<dbReference type="PANTHER" id="PTHR13847:SF287">
    <property type="entry name" value="FAD-DEPENDENT OXIDOREDUCTASE DOMAIN-CONTAINING PROTEIN 1"/>
    <property type="match status" value="1"/>
</dbReference>
<dbReference type="Gene3D" id="3.50.50.60">
    <property type="entry name" value="FAD/NAD(P)-binding domain"/>
    <property type="match status" value="1"/>
</dbReference>
<proteinExistence type="predicted"/>
<evidence type="ECO:0000313" key="5">
    <source>
        <dbReference type="EMBL" id="PZC78844.1"/>
    </source>
</evidence>
<comment type="function">
    <text evidence="3">Required for the assembly of the mitochondrial membrane respiratory chain NADH dehydrogenase (Complex I). Involved in mid-late stages of complex I assembly.</text>
</comment>
<accession>A0A2W1BZ34</accession>
<dbReference type="EMBL" id="KZ149895">
    <property type="protein sequence ID" value="PZC78844.1"/>
    <property type="molecule type" value="Genomic_DNA"/>
</dbReference>
<organism evidence="5 6">
    <name type="scientific">Helicoverpa armigera</name>
    <name type="common">Cotton bollworm</name>
    <name type="synonym">Heliothis armigera</name>
    <dbReference type="NCBI Taxonomy" id="29058"/>
    <lineage>
        <taxon>Eukaryota</taxon>
        <taxon>Metazoa</taxon>
        <taxon>Ecdysozoa</taxon>
        <taxon>Arthropoda</taxon>
        <taxon>Hexapoda</taxon>
        <taxon>Insecta</taxon>
        <taxon>Pterygota</taxon>
        <taxon>Neoptera</taxon>
        <taxon>Endopterygota</taxon>
        <taxon>Lepidoptera</taxon>
        <taxon>Glossata</taxon>
        <taxon>Ditrysia</taxon>
        <taxon>Noctuoidea</taxon>
        <taxon>Noctuidae</taxon>
        <taxon>Heliothinae</taxon>
        <taxon>Helicoverpa</taxon>
    </lineage>
</organism>
<evidence type="ECO:0000313" key="6">
    <source>
        <dbReference type="Proteomes" id="UP000249218"/>
    </source>
</evidence>
<name>A0A2W1BZ34_HELAM</name>
<dbReference type="SUPFAM" id="SSF51905">
    <property type="entry name" value="FAD/NAD(P)-binding domain"/>
    <property type="match status" value="1"/>
</dbReference>
<evidence type="ECO:0000256" key="1">
    <source>
        <dbReference type="ARBA" id="ARBA00023002"/>
    </source>
</evidence>
<dbReference type="Pfam" id="PF01266">
    <property type="entry name" value="DAO"/>
    <property type="match status" value="1"/>
</dbReference>
<dbReference type="AlphaFoldDB" id="A0A2W1BZ34"/>
<evidence type="ECO:0000259" key="4">
    <source>
        <dbReference type="Pfam" id="PF01266"/>
    </source>
</evidence>
<feature type="domain" description="FAD dependent oxidoreductase" evidence="4">
    <location>
        <begin position="57"/>
        <end position="423"/>
    </location>
</feature>
<sequence>MTSKKILGVFRNQKIFGVRQYSKSYNPVKKTLNVLANDMPKIMGFKDKPYFYPEHADIVIIGGGFIGSSVAYWLKKRTGEGLSVVVIEKDFSYKSSQNNVSLGTLTQHFSLPENINLAKYSAEFLRNIKEHLGMDVDIQYMPTGSITLASEEYAHKLEENVSQLNELGVRNNLLTAAEIKSQFPWINTDDVKLGCMALEAEGTFNPWALLMATLRKSRDLGTTYVNGEVIGFELEKQKDVLMEGVAPGGYERINKVIYKTEDGEEYAIKFAICVLAAGHNSGELSKLAKLGTGDGILSMPLTIERRECDIYSVPDKASEIGLNIPLVTDTTGLWLMRNGLESNLLFGNLPLIKDETKSGSQNDYFKSIIEPSLLNRVPSCDKTKIEKFNTEIYDCNTFDNNGVVGPHAYHNNLFIAAGFGKLGA</sequence>
<evidence type="ECO:0000256" key="2">
    <source>
        <dbReference type="ARBA" id="ARBA00039785"/>
    </source>
</evidence>
<dbReference type="InterPro" id="IPR036188">
    <property type="entry name" value="FAD/NAD-bd_sf"/>
</dbReference>
<dbReference type="Proteomes" id="UP000249218">
    <property type="component" value="Unassembled WGS sequence"/>
</dbReference>
<keyword evidence="6" id="KW-1185">Reference proteome</keyword>
<dbReference type="GO" id="GO:0016491">
    <property type="term" value="F:oxidoreductase activity"/>
    <property type="evidence" value="ECO:0007669"/>
    <property type="project" value="UniProtKB-KW"/>
</dbReference>
<dbReference type="GO" id="GO:0005739">
    <property type="term" value="C:mitochondrion"/>
    <property type="evidence" value="ECO:0007669"/>
    <property type="project" value="GOC"/>
</dbReference>
<evidence type="ECO:0000256" key="3">
    <source>
        <dbReference type="ARBA" id="ARBA00046185"/>
    </source>
</evidence>
<protein>
    <recommendedName>
        <fullName evidence="2">FAD-dependent oxidoreductase domain-containing protein 1</fullName>
    </recommendedName>
</protein>
<dbReference type="GO" id="GO:0032981">
    <property type="term" value="P:mitochondrial respiratory chain complex I assembly"/>
    <property type="evidence" value="ECO:0007669"/>
    <property type="project" value="TreeGrafter"/>
</dbReference>
<gene>
    <name evidence="5" type="primary">HaOG217170</name>
    <name evidence="5" type="ORF">B5X24_HaOG217170</name>
</gene>
<dbReference type="OrthoDB" id="424974at2759"/>
<keyword evidence="1" id="KW-0560">Oxidoreductase</keyword>
<dbReference type="PANTHER" id="PTHR13847">
    <property type="entry name" value="SARCOSINE DEHYDROGENASE-RELATED"/>
    <property type="match status" value="1"/>
</dbReference>
<reference evidence="5 6" key="1">
    <citation type="journal article" date="2017" name="BMC Biol.">
        <title>Genomic innovations, transcriptional plasticity and gene loss underlying the evolution and divergence of two highly polyphagous and invasive Helicoverpa pest species.</title>
        <authorList>
            <person name="Pearce S.L."/>
            <person name="Clarke D.F."/>
            <person name="East P.D."/>
            <person name="Elfekih S."/>
            <person name="Gordon K.H."/>
            <person name="Jermiin L.S."/>
            <person name="McGaughran A."/>
            <person name="Oakeshott J.G."/>
            <person name="Papanikolaou A."/>
            <person name="Perera O.P."/>
            <person name="Rane R.V."/>
            <person name="Richards S."/>
            <person name="Tay W.T."/>
            <person name="Walsh T.K."/>
            <person name="Anderson A."/>
            <person name="Anderson C.J."/>
            <person name="Asgari S."/>
            <person name="Board P.G."/>
            <person name="Bretschneider A."/>
            <person name="Campbell P.M."/>
            <person name="Chertemps T."/>
            <person name="Christeller J.T."/>
            <person name="Coppin C.W."/>
            <person name="Downes S.J."/>
            <person name="Duan G."/>
            <person name="Farnsworth C.A."/>
            <person name="Good R.T."/>
            <person name="Han L.B."/>
            <person name="Han Y.C."/>
            <person name="Hatje K."/>
            <person name="Horne I."/>
            <person name="Huang Y.P."/>
            <person name="Hughes D.S."/>
            <person name="Jacquin-Joly E."/>
            <person name="James W."/>
            <person name="Jhangiani S."/>
            <person name="Kollmar M."/>
            <person name="Kuwar S.S."/>
            <person name="Li S."/>
            <person name="Liu N.Y."/>
            <person name="Maibeche M.T."/>
            <person name="Miller J.R."/>
            <person name="Montagne N."/>
            <person name="Perry T."/>
            <person name="Qu J."/>
            <person name="Song S.V."/>
            <person name="Sutton G.G."/>
            <person name="Vogel H."/>
            <person name="Walenz B.P."/>
            <person name="Xu W."/>
            <person name="Zhang H.J."/>
            <person name="Zou Z."/>
            <person name="Batterham P."/>
            <person name="Edwards O.R."/>
            <person name="Feyereisen R."/>
            <person name="Gibbs R.A."/>
            <person name="Heckel D.G."/>
            <person name="McGrath A."/>
            <person name="Robin C."/>
            <person name="Scherer S.E."/>
            <person name="Worley K.C."/>
            <person name="Wu Y.D."/>
        </authorList>
    </citation>
    <scope>NUCLEOTIDE SEQUENCE [LARGE SCALE GENOMIC DNA]</scope>
    <source>
        <strain evidence="5">Harm_GR_Male_#8</strain>
        <tissue evidence="5">Whole organism</tissue>
    </source>
</reference>
<dbReference type="Gene3D" id="3.30.9.10">
    <property type="entry name" value="D-Amino Acid Oxidase, subunit A, domain 2"/>
    <property type="match status" value="1"/>
</dbReference>